<dbReference type="GO" id="GO:0005524">
    <property type="term" value="F:ATP binding"/>
    <property type="evidence" value="ECO:0007669"/>
    <property type="project" value="UniProtKB-KW"/>
</dbReference>
<dbReference type="Pfam" id="PF00270">
    <property type="entry name" value="DEAD"/>
    <property type="match status" value="1"/>
</dbReference>
<dbReference type="InterPro" id="IPR046931">
    <property type="entry name" value="HTH_61"/>
</dbReference>
<comment type="caution">
    <text evidence="8">The sequence shown here is derived from an EMBL/GenBank/DDBJ whole genome shotgun (WGS) entry which is preliminary data.</text>
</comment>
<evidence type="ECO:0000256" key="5">
    <source>
        <dbReference type="ARBA" id="ARBA00048988"/>
    </source>
</evidence>
<dbReference type="GO" id="GO:0016787">
    <property type="term" value="F:hydrolase activity"/>
    <property type="evidence" value="ECO:0007669"/>
    <property type="project" value="UniProtKB-KW"/>
</dbReference>
<dbReference type="PROSITE" id="PS51194">
    <property type="entry name" value="HELICASE_CTER"/>
    <property type="match status" value="1"/>
</dbReference>
<dbReference type="Pfam" id="PF00271">
    <property type="entry name" value="Helicase_C"/>
    <property type="match status" value="1"/>
</dbReference>
<evidence type="ECO:0000256" key="1">
    <source>
        <dbReference type="ARBA" id="ARBA00022741"/>
    </source>
</evidence>
<dbReference type="InterPro" id="IPR014001">
    <property type="entry name" value="Helicase_ATP-bd"/>
</dbReference>
<keyword evidence="9" id="KW-1185">Reference proteome</keyword>
<evidence type="ECO:0000259" key="6">
    <source>
        <dbReference type="PROSITE" id="PS51192"/>
    </source>
</evidence>
<keyword evidence="2" id="KW-0378">Hydrolase</keyword>
<dbReference type="SUPFAM" id="SSF46785">
    <property type="entry name" value="Winged helix' DNA-binding domain"/>
    <property type="match status" value="1"/>
</dbReference>
<sequence>MALTINTVNKQETSWNTGKTRLDLIRNDQLLREPNQENESHAVQAPTSNNAFLQPTHSRFLAEQKPLAVSRIRTFATSSGPSLSTQVASLPTGTQQADLKLSYAAYRLPPRLVKNFSSLGLNLLYPWQAVCLRKAGNQNFVYSASIGAGKSLVADVLMLRRVLETGKKGLLVLPYIALVQEKTKWLRAIVSGIEKNIEESIPGAFNSLRRHDRSIRVVPFFGGSKQRATLEDADIAIATIEKANGLINQAIEEATIEDLAVLVLDELHMIDDPHRGYLLEPLVSKVRSLEQDVQIIGMSATLSNVEELAKWLDAAWYESDYQAVPVAEYLVHEDKVYSANEPGSYRSSPHKSLKALRVVEPSRERELSKAKHNAVVSLAMETVLAGYGVLVFCSSRLGCQITASLIARASPIPNPSVSVQRQEVLDTLRSLMNVELDNDLEQAIPMGVGFHHAGMTSEEKDIIAEAFDRGLLKVLVATSSLAAGINLPARRVVLQEARQGRELVAPSMLCLIPEKRGIKRALLEAIAIRLANHDQGLQDYLTKTLLYHSTSIATLQQMFMTSLYQLEEDQLIQIVNDEYYATPLGKAIVGAGLDLDSGTFIYTEVKHALQHFVMDCDLHVIYLFTPVNLDAKISWGCFLNELDTLTEPELRVLEFTRINPKVIQNLANQSKDSRLPETSPDKVAIARVYQRFYLALQLKALCEEVPISIVANRFGVSRGAVQSLSQSCHAFAASMINFCQRLDLGMLAAVMEHMADRLRAGARADLLELAKIPFVKSRTARTLWENGYKSLKAVAEADTTSLAQVLLLAQPRKRRAPEEEEGYLRKIHLRAQIVISAATRLWEKETTLELVDEM</sequence>
<keyword evidence="1" id="KW-0547">Nucleotide-binding</keyword>
<dbReference type="InterPro" id="IPR057220">
    <property type="entry name" value="DUF7898"/>
</dbReference>
<dbReference type="PANTHER" id="PTHR47961:SF6">
    <property type="entry name" value="DNA-DIRECTED DNA POLYMERASE"/>
    <property type="match status" value="1"/>
</dbReference>
<name>A0A8H3F7M1_9LECA</name>
<dbReference type="InterPro" id="IPR050474">
    <property type="entry name" value="Hel308_SKI2-like"/>
</dbReference>
<dbReference type="GO" id="GO:0003676">
    <property type="term" value="F:nucleic acid binding"/>
    <property type="evidence" value="ECO:0007669"/>
    <property type="project" value="InterPro"/>
</dbReference>
<dbReference type="Pfam" id="PF20470">
    <property type="entry name" value="HTH_61"/>
    <property type="match status" value="1"/>
</dbReference>
<dbReference type="PROSITE" id="PS51192">
    <property type="entry name" value="HELICASE_ATP_BIND_1"/>
    <property type="match status" value="1"/>
</dbReference>
<organism evidence="8 9">
    <name type="scientific">Gomphillus americanus</name>
    <dbReference type="NCBI Taxonomy" id="1940652"/>
    <lineage>
        <taxon>Eukaryota</taxon>
        <taxon>Fungi</taxon>
        <taxon>Dikarya</taxon>
        <taxon>Ascomycota</taxon>
        <taxon>Pezizomycotina</taxon>
        <taxon>Lecanoromycetes</taxon>
        <taxon>OSLEUM clade</taxon>
        <taxon>Ostropomycetidae</taxon>
        <taxon>Ostropales</taxon>
        <taxon>Graphidaceae</taxon>
        <taxon>Gomphilloideae</taxon>
        <taxon>Gomphillus</taxon>
    </lineage>
</organism>
<evidence type="ECO:0000313" key="9">
    <source>
        <dbReference type="Proteomes" id="UP000664169"/>
    </source>
</evidence>
<dbReference type="Proteomes" id="UP000664169">
    <property type="component" value="Unassembled WGS sequence"/>
</dbReference>
<dbReference type="InterPro" id="IPR048960">
    <property type="entry name" value="POLQ-like_helical"/>
</dbReference>
<dbReference type="InterPro" id="IPR011545">
    <property type="entry name" value="DEAD/DEAH_box_helicase_dom"/>
</dbReference>
<dbReference type="EMBL" id="CAJPDQ010000013">
    <property type="protein sequence ID" value="CAF9918585.1"/>
    <property type="molecule type" value="Genomic_DNA"/>
</dbReference>
<accession>A0A8H3F7M1</accession>
<dbReference type="PANTHER" id="PTHR47961">
    <property type="entry name" value="DNA POLYMERASE THETA, PUTATIVE (AFU_ORTHOLOGUE AFUA_1G05260)-RELATED"/>
    <property type="match status" value="1"/>
</dbReference>
<proteinExistence type="predicted"/>
<dbReference type="OrthoDB" id="2320933at2759"/>
<dbReference type="InterPro" id="IPR001650">
    <property type="entry name" value="Helicase_C-like"/>
</dbReference>
<dbReference type="Pfam" id="PF21099">
    <property type="entry name" value="POLQ_helical"/>
    <property type="match status" value="1"/>
</dbReference>
<dbReference type="CDD" id="cd18026">
    <property type="entry name" value="DEXHc_POLQ-like"/>
    <property type="match status" value="1"/>
</dbReference>
<dbReference type="Gene3D" id="3.40.50.300">
    <property type="entry name" value="P-loop containing nucleotide triphosphate hydrolases"/>
    <property type="match status" value="2"/>
</dbReference>
<dbReference type="InterPro" id="IPR036390">
    <property type="entry name" value="WH_DNA-bd_sf"/>
</dbReference>
<dbReference type="SMART" id="SM00490">
    <property type="entry name" value="HELICc"/>
    <property type="match status" value="1"/>
</dbReference>
<dbReference type="SUPFAM" id="SSF158702">
    <property type="entry name" value="Sec63 N-terminal domain-like"/>
    <property type="match status" value="1"/>
</dbReference>
<dbReference type="SUPFAM" id="SSF52540">
    <property type="entry name" value="P-loop containing nucleoside triphosphate hydrolases"/>
    <property type="match status" value="1"/>
</dbReference>
<keyword evidence="4" id="KW-0067">ATP-binding</keyword>
<protein>
    <submittedName>
        <fullName evidence="8">Uncharacterized protein</fullName>
    </submittedName>
</protein>
<evidence type="ECO:0000256" key="3">
    <source>
        <dbReference type="ARBA" id="ARBA00022806"/>
    </source>
</evidence>
<keyword evidence="3" id="KW-0347">Helicase</keyword>
<dbReference type="GO" id="GO:0043138">
    <property type="term" value="F:3'-5' DNA helicase activity"/>
    <property type="evidence" value="ECO:0007669"/>
    <property type="project" value="UniProtKB-EC"/>
</dbReference>
<feature type="domain" description="Helicase C-terminal" evidence="7">
    <location>
        <begin position="400"/>
        <end position="563"/>
    </location>
</feature>
<dbReference type="Gene3D" id="1.10.3380.20">
    <property type="match status" value="1"/>
</dbReference>
<evidence type="ECO:0000259" key="7">
    <source>
        <dbReference type="PROSITE" id="PS51194"/>
    </source>
</evidence>
<dbReference type="SMART" id="SM00487">
    <property type="entry name" value="DEXDc"/>
    <property type="match status" value="1"/>
</dbReference>
<reference evidence="8" key="1">
    <citation type="submission" date="2021-03" db="EMBL/GenBank/DDBJ databases">
        <authorList>
            <person name="Tagirdzhanova G."/>
        </authorList>
    </citation>
    <scope>NUCLEOTIDE SEQUENCE</scope>
</reference>
<comment type="catalytic activity">
    <reaction evidence="5">
        <text>ATP + H2O = ADP + phosphate + H(+)</text>
        <dbReference type="Rhea" id="RHEA:13065"/>
        <dbReference type="ChEBI" id="CHEBI:15377"/>
        <dbReference type="ChEBI" id="CHEBI:15378"/>
        <dbReference type="ChEBI" id="CHEBI:30616"/>
        <dbReference type="ChEBI" id="CHEBI:43474"/>
        <dbReference type="ChEBI" id="CHEBI:456216"/>
        <dbReference type="EC" id="5.6.2.4"/>
    </reaction>
</comment>
<gene>
    <name evidence="8" type="ORF">GOMPHAMPRED_001566</name>
</gene>
<evidence type="ECO:0000313" key="8">
    <source>
        <dbReference type="EMBL" id="CAF9918585.1"/>
    </source>
</evidence>
<dbReference type="Pfam" id="PF25453">
    <property type="entry name" value="DUF7898"/>
    <property type="match status" value="1"/>
</dbReference>
<evidence type="ECO:0000256" key="2">
    <source>
        <dbReference type="ARBA" id="ARBA00022801"/>
    </source>
</evidence>
<dbReference type="InterPro" id="IPR027417">
    <property type="entry name" value="P-loop_NTPase"/>
</dbReference>
<evidence type="ECO:0000256" key="4">
    <source>
        <dbReference type="ARBA" id="ARBA00022840"/>
    </source>
</evidence>
<feature type="domain" description="Helicase ATP-binding" evidence="6">
    <location>
        <begin position="131"/>
        <end position="320"/>
    </location>
</feature>
<dbReference type="AlphaFoldDB" id="A0A8H3F7M1"/>